<name>A0A6J4VTB5_9BACT</name>
<feature type="transmembrane region" description="Helical" evidence="6">
    <location>
        <begin position="470"/>
        <end position="492"/>
    </location>
</feature>
<sequence>MPTPDRLSAPPADAAPATGGGEAGGNGFVSSANGQPPGPDLGAAPVRPKTIRAPRKEGPKVQSDLVGKQQLQGKHPGDRYVRVCRVQGDDLERAGPGHLVATEESMEGRGNAGRAFGRVKRVVIGAPLTNAASAHERLTKLKALAVLSSDALSSVAYATEEILHVLLIAGLAALSLSLPIGAAIVALLVIVGVSYRQTIKSYPAGGGSYIVAKDNLGELPALTAGAALLFGYVVTVAVSIAAGVAALVSAVPEFAAHRVALGLGFIALVTLLNLRGIRESGSIFSVPTYLFLVGILAMIAFGVIRNAGEGFAAREPVLPSGESAAATGSLGLLLILTAFSRGCAALTGVEAISDGVPAFKPPEWKNARTTLTWMIGILAVTFSGITFLAHQYGIVPLEPDHPGGYETVVSQIARVVFGGTNAAYYYIQFATLAILILAANTAYSDFPRLAFFLARDRFLPRQFTFRGDRLAYSTGIVTLGVLSTLMLAGFGGETSRMIPLYAVGVFTAFTLSQAGMVRRWLRLKERGWQAGLTINLLGVTATGVVAVVVGITNFRKGAWIVIVLIPLLILAFRAIHRHYDRAAGELETQTPLDPNDINHTVIVPIAAVNRVARQTLAYARSMADNVTAVHVTDDETGIEAMREAWEKLGTDVPLVIIESPYRSLVGPILSYIDEIDRQRPDDTLTIVLPEFVARHWWEQLLHNQTALRIKAALLFRPGTVVTSVPYHLERQRAKGPAARPGLGRRL</sequence>
<evidence type="ECO:0000313" key="7">
    <source>
        <dbReference type="EMBL" id="CAA9582464.1"/>
    </source>
</evidence>
<proteinExistence type="predicted"/>
<feature type="transmembrane region" description="Helical" evidence="6">
    <location>
        <begin position="162"/>
        <end position="191"/>
    </location>
</feature>
<organism evidence="7">
    <name type="scientific">uncultured Thermomicrobiales bacterium</name>
    <dbReference type="NCBI Taxonomy" id="1645740"/>
    <lineage>
        <taxon>Bacteria</taxon>
        <taxon>Pseudomonadati</taxon>
        <taxon>Thermomicrobiota</taxon>
        <taxon>Thermomicrobia</taxon>
        <taxon>Thermomicrobiales</taxon>
        <taxon>environmental samples</taxon>
    </lineage>
</organism>
<feature type="transmembrane region" description="Helical" evidence="6">
    <location>
        <begin position="557"/>
        <end position="575"/>
    </location>
</feature>
<reference evidence="7" key="1">
    <citation type="submission" date="2020-02" db="EMBL/GenBank/DDBJ databases">
        <authorList>
            <person name="Meier V. D."/>
        </authorList>
    </citation>
    <scope>NUCLEOTIDE SEQUENCE</scope>
    <source>
        <strain evidence="7">AVDCRST_MAG19</strain>
    </source>
</reference>
<dbReference type="AlphaFoldDB" id="A0A6J4VTB5"/>
<dbReference type="PANTHER" id="PTHR47704">
    <property type="entry name" value="POTASSIUM TRANSPORTER KIMA"/>
    <property type="match status" value="1"/>
</dbReference>
<evidence type="ECO:0000256" key="4">
    <source>
        <dbReference type="ARBA" id="ARBA00023136"/>
    </source>
</evidence>
<feature type="transmembrane region" description="Helical" evidence="6">
    <location>
        <begin position="370"/>
        <end position="389"/>
    </location>
</feature>
<feature type="transmembrane region" description="Helical" evidence="6">
    <location>
        <begin position="423"/>
        <end position="443"/>
    </location>
</feature>
<feature type="transmembrane region" description="Helical" evidence="6">
    <location>
        <begin position="286"/>
        <end position="304"/>
    </location>
</feature>
<dbReference type="EMBL" id="CADCWL010000236">
    <property type="protein sequence ID" value="CAA9582464.1"/>
    <property type="molecule type" value="Genomic_DNA"/>
</dbReference>
<evidence type="ECO:0000256" key="3">
    <source>
        <dbReference type="ARBA" id="ARBA00022989"/>
    </source>
</evidence>
<dbReference type="InterPro" id="IPR053153">
    <property type="entry name" value="APC_K+_Transporter"/>
</dbReference>
<comment type="subcellular location">
    <subcellularLocation>
        <location evidence="1">Membrane</location>
        <topology evidence="1">Multi-pass membrane protein</topology>
    </subcellularLocation>
</comment>
<feature type="transmembrane region" description="Helical" evidence="6">
    <location>
        <begin position="324"/>
        <end position="349"/>
    </location>
</feature>
<dbReference type="InterPro" id="IPR002293">
    <property type="entry name" value="AA/rel_permease1"/>
</dbReference>
<keyword evidence="4 6" id="KW-0472">Membrane</keyword>
<dbReference type="Pfam" id="PF13520">
    <property type="entry name" value="AA_permease_2"/>
    <property type="match status" value="1"/>
</dbReference>
<protein>
    <submittedName>
        <fullName evidence="7">Uncharacterized amino acid permease, GabP family</fullName>
    </submittedName>
</protein>
<feature type="transmembrane region" description="Helical" evidence="6">
    <location>
        <begin position="254"/>
        <end position="274"/>
    </location>
</feature>
<feature type="compositionally biased region" description="Gly residues" evidence="5">
    <location>
        <begin position="18"/>
        <end position="27"/>
    </location>
</feature>
<gene>
    <name evidence="7" type="ORF">AVDCRST_MAG19-4197</name>
</gene>
<feature type="region of interest" description="Disordered" evidence="5">
    <location>
        <begin position="1"/>
        <end position="74"/>
    </location>
</feature>
<feature type="transmembrane region" description="Helical" evidence="6">
    <location>
        <begin position="498"/>
        <end position="518"/>
    </location>
</feature>
<evidence type="ECO:0000256" key="5">
    <source>
        <dbReference type="SAM" id="MobiDB-lite"/>
    </source>
</evidence>
<evidence type="ECO:0000256" key="2">
    <source>
        <dbReference type="ARBA" id="ARBA00022692"/>
    </source>
</evidence>
<dbReference type="GO" id="GO:0016020">
    <property type="term" value="C:membrane"/>
    <property type="evidence" value="ECO:0007669"/>
    <property type="project" value="UniProtKB-SubCell"/>
</dbReference>
<keyword evidence="3 6" id="KW-1133">Transmembrane helix</keyword>
<keyword evidence="2 6" id="KW-0812">Transmembrane</keyword>
<dbReference type="PANTHER" id="PTHR47704:SF1">
    <property type="entry name" value="POTASSIUM TRANSPORTER KIMA"/>
    <property type="match status" value="1"/>
</dbReference>
<feature type="transmembrane region" description="Helical" evidence="6">
    <location>
        <begin position="530"/>
        <end position="551"/>
    </location>
</feature>
<dbReference type="GO" id="GO:0022857">
    <property type="term" value="F:transmembrane transporter activity"/>
    <property type="evidence" value="ECO:0007669"/>
    <property type="project" value="InterPro"/>
</dbReference>
<feature type="transmembrane region" description="Helical" evidence="6">
    <location>
        <begin position="226"/>
        <end position="248"/>
    </location>
</feature>
<evidence type="ECO:0000256" key="6">
    <source>
        <dbReference type="SAM" id="Phobius"/>
    </source>
</evidence>
<accession>A0A6J4VTB5</accession>
<dbReference type="Gene3D" id="1.20.1740.10">
    <property type="entry name" value="Amino acid/polyamine transporter I"/>
    <property type="match status" value="1"/>
</dbReference>
<evidence type="ECO:0000256" key="1">
    <source>
        <dbReference type="ARBA" id="ARBA00004141"/>
    </source>
</evidence>